<protein>
    <submittedName>
        <fullName evidence="1">Uncharacterized protein</fullName>
    </submittedName>
</protein>
<dbReference type="SUPFAM" id="SSF48403">
    <property type="entry name" value="Ankyrin repeat"/>
    <property type="match status" value="1"/>
</dbReference>
<dbReference type="PANTHER" id="PTHR12393:SF6">
    <property type="entry name" value="SPHINGOMYELIN PHOSPHODIESTERASE 2"/>
    <property type="match status" value="1"/>
</dbReference>
<dbReference type="GO" id="GO:0005783">
    <property type="term" value="C:endoplasmic reticulum"/>
    <property type="evidence" value="ECO:0007669"/>
    <property type="project" value="TreeGrafter"/>
</dbReference>
<organism evidence="1 2">
    <name type="scientific">Gonium pectorale</name>
    <name type="common">Green alga</name>
    <dbReference type="NCBI Taxonomy" id="33097"/>
    <lineage>
        <taxon>Eukaryota</taxon>
        <taxon>Viridiplantae</taxon>
        <taxon>Chlorophyta</taxon>
        <taxon>core chlorophytes</taxon>
        <taxon>Chlorophyceae</taxon>
        <taxon>CS clade</taxon>
        <taxon>Chlamydomonadales</taxon>
        <taxon>Volvocaceae</taxon>
        <taxon>Gonium</taxon>
    </lineage>
</organism>
<dbReference type="OrthoDB" id="494131at2759"/>
<proteinExistence type="predicted"/>
<dbReference type="GO" id="GO:0016020">
    <property type="term" value="C:membrane"/>
    <property type="evidence" value="ECO:0007669"/>
    <property type="project" value="TreeGrafter"/>
</dbReference>
<name>A0A150GYF6_GONPE</name>
<dbReference type="PANTHER" id="PTHR12393">
    <property type="entry name" value="SPHINGOMYELIN PHOSPHODIESTERASE RELATED"/>
    <property type="match status" value="1"/>
</dbReference>
<dbReference type="GO" id="GO:0046513">
    <property type="term" value="P:ceramide biosynthetic process"/>
    <property type="evidence" value="ECO:0007669"/>
    <property type="project" value="TreeGrafter"/>
</dbReference>
<dbReference type="GO" id="GO:0030149">
    <property type="term" value="P:sphingolipid catabolic process"/>
    <property type="evidence" value="ECO:0007669"/>
    <property type="project" value="TreeGrafter"/>
</dbReference>
<comment type="caution">
    <text evidence="1">The sequence shown here is derived from an EMBL/GenBank/DDBJ whole genome shotgun (WGS) entry which is preliminary data.</text>
</comment>
<accession>A0A150GYF6</accession>
<dbReference type="InterPro" id="IPR036770">
    <property type="entry name" value="Ankyrin_rpt-contain_sf"/>
</dbReference>
<dbReference type="Gene3D" id="1.25.40.20">
    <property type="entry name" value="Ankyrin repeat-containing domain"/>
    <property type="match status" value="2"/>
</dbReference>
<dbReference type="Proteomes" id="UP000075714">
    <property type="component" value="Unassembled WGS sequence"/>
</dbReference>
<reference evidence="2" key="1">
    <citation type="journal article" date="2016" name="Nat. Commun.">
        <title>The Gonium pectorale genome demonstrates co-option of cell cycle regulation during the evolution of multicellularity.</title>
        <authorList>
            <person name="Hanschen E.R."/>
            <person name="Marriage T.N."/>
            <person name="Ferris P.J."/>
            <person name="Hamaji T."/>
            <person name="Toyoda A."/>
            <person name="Fujiyama A."/>
            <person name="Neme R."/>
            <person name="Noguchi H."/>
            <person name="Minakuchi Y."/>
            <person name="Suzuki M."/>
            <person name="Kawai-Toyooka H."/>
            <person name="Smith D.R."/>
            <person name="Sparks H."/>
            <person name="Anderson J."/>
            <person name="Bakaric R."/>
            <person name="Luria V."/>
            <person name="Karger A."/>
            <person name="Kirschner M.W."/>
            <person name="Durand P.M."/>
            <person name="Michod R.E."/>
            <person name="Nozaki H."/>
            <person name="Olson B.J."/>
        </authorList>
    </citation>
    <scope>NUCLEOTIDE SEQUENCE [LARGE SCALE GENOMIC DNA]</scope>
    <source>
        <strain evidence="2">NIES-2863</strain>
    </source>
</reference>
<keyword evidence="2" id="KW-1185">Reference proteome</keyword>
<dbReference type="GO" id="GO:0004620">
    <property type="term" value="F:phospholipase activity"/>
    <property type="evidence" value="ECO:0007669"/>
    <property type="project" value="TreeGrafter"/>
</dbReference>
<evidence type="ECO:0000313" key="1">
    <source>
        <dbReference type="EMBL" id="KXZ54742.1"/>
    </source>
</evidence>
<dbReference type="GO" id="GO:0071944">
    <property type="term" value="C:cell periphery"/>
    <property type="evidence" value="ECO:0007669"/>
    <property type="project" value="TreeGrafter"/>
</dbReference>
<evidence type="ECO:0000313" key="2">
    <source>
        <dbReference type="Proteomes" id="UP000075714"/>
    </source>
</evidence>
<dbReference type="EMBL" id="LSYV01000005">
    <property type="protein sequence ID" value="KXZ54742.1"/>
    <property type="molecule type" value="Genomic_DNA"/>
</dbReference>
<gene>
    <name evidence="1" type="ORF">GPECTOR_4g811</name>
</gene>
<sequence length="434" mass="45782">MQPSLARVWPELPPEIAEHIARSLKRIEVATSFRLINKAAAAQFRGPEYTTIRLSQPVSPYAFAAHWLAPGATRGLTREQRVQLLCLTAASGVVANLEAAQQAAGCLLTHAVFEAAASAGQLDSCRWLRDQECPLSEVYGHESGLLAAAAGGGHQHVCEWLLSLNVSFEPYRLNSAAGAAHGGHVDLMEWLLKRMPSCGRGGSVLVSVAHGCDLATLQGLQLRWERLQPKDKAAALAAAAGSPKPDWAAKVEWLEAQGCPWNAEVAKAAASCPAAAAADAPARLAWLRGRGFKLTRDSVWGAAESGNLPALQYLLVEASVQPGSDRDAGEPAALAARGGHLAALQALHAAGWPVNINSAGRRAARGGHLHVLAWLVQALGAEAVRLDARLFGEAARSGSVQLMAWLRERGCPWSSSAFTGAAESGCEAAMEWLA</sequence>
<dbReference type="STRING" id="33097.A0A150GYF6"/>
<dbReference type="AlphaFoldDB" id="A0A150GYF6"/>